<organism evidence="6 7">
    <name type="scientific">Lichenibacterium minor</name>
    <dbReference type="NCBI Taxonomy" id="2316528"/>
    <lineage>
        <taxon>Bacteria</taxon>
        <taxon>Pseudomonadati</taxon>
        <taxon>Pseudomonadota</taxon>
        <taxon>Alphaproteobacteria</taxon>
        <taxon>Hyphomicrobiales</taxon>
        <taxon>Lichenihabitantaceae</taxon>
        <taxon>Lichenibacterium</taxon>
    </lineage>
</organism>
<dbReference type="Gene3D" id="1.20.120.530">
    <property type="entry name" value="GntR ligand-binding domain-like"/>
    <property type="match status" value="1"/>
</dbReference>
<reference evidence="6 7" key="2">
    <citation type="submission" date="2019-02" db="EMBL/GenBank/DDBJ databases">
        <title>'Lichenibacterium ramalinii' gen. nov. sp. nov., 'Lichenibacterium minor' gen. nov. sp. nov.</title>
        <authorList>
            <person name="Pankratov T."/>
        </authorList>
    </citation>
    <scope>NUCLEOTIDE SEQUENCE [LARGE SCALE GENOMIC DNA]</scope>
    <source>
        <strain evidence="6 7">RmlP026</strain>
    </source>
</reference>
<keyword evidence="1" id="KW-0805">Transcription regulation</keyword>
<name>A0A4Q2UED6_9HYPH</name>
<dbReference type="GO" id="GO:0003677">
    <property type="term" value="F:DNA binding"/>
    <property type="evidence" value="ECO:0007669"/>
    <property type="project" value="UniProtKB-KW"/>
</dbReference>
<sequence length="361" mass="38188">MPPRKRTLLSRAKAGVPISRDRRGSAAASASSGALKLKCGRPLNSAVTLRSLPHRPVDAPSYRNARVAASGPARRTPGEKSRSRGSLHGGGRRACTPGTKWSEHLRESKMKPVVTCRPAAVHAAESPIGATRPSGARIHGQIVGTLAREVLGGQLAPGDALPNEDLLAARFDVSRSSVREAVKTLAAKGLIESRQRVGARIRPRADWHMLDPDLLAWHPDVFHDRPLMAGLLETRRIIEPAAAELAAVRATDADLDAIARSLDAMAEAAPHDLEACCEADLAFHGGIIAASRNVVLGGLVASIAAALRASLRATNSVTDDKARSVATHRAVLEALRRRDGAAARAAMNAVLDNTERDLEAV</sequence>
<dbReference type="PANTHER" id="PTHR43537:SF44">
    <property type="entry name" value="GNTR FAMILY REGULATORY PROTEIN"/>
    <property type="match status" value="1"/>
</dbReference>
<dbReference type="InterPro" id="IPR036390">
    <property type="entry name" value="WH_DNA-bd_sf"/>
</dbReference>
<dbReference type="AlphaFoldDB" id="A0A4Q2UED6"/>
<dbReference type="OrthoDB" id="9028214at2"/>
<dbReference type="EMBL" id="QYBB01000002">
    <property type="protein sequence ID" value="RYC33587.1"/>
    <property type="molecule type" value="Genomic_DNA"/>
</dbReference>
<feature type="domain" description="HTH gntR-type" evidence="5">
    <location>
        <begin position="136"/>
        <end position="204"/>
    </location>
</feature>
<dbReference type="Pfam" id="PF07729">
    <property type="entry name" value="FCD"/>
    <property type="match status" value="1"/>
</dbReference>
<accession>A0A4Q2UED6</accession>
<evidence type="ECO:0000313" key="7">
    <source>
        <dbReference type="Proteomes" id="UP000290759"/>
    </source>
</evidence>
<dbReference type="GO" id="GO:0003700">
    <property type="term" value="F:DNA-binding transcription factor activity"/>
    <property type="evidence" value="ECO:0007669"/>
    <property type="project" value="InterPro"/>
</dbReference>
<dbReference type="Pfam" id="PF00392">
    <property type="entry name" value="GntR"/>
    <property type="match status" value="1"/>
</dbReference>
<evidence type="ECO:0000256" key="3">
    <source>
        <dbReference type="ARBA" id="ARBA00023163"/>
    </source>
</evidence>
<reference evidence="6 7" key="1">
    <citation type="submission" date="2018-12" db="EMBL/GenBank/DDBJ databases">
        <authorList>
            <person name="Grouzdev D.S."/>
            <person name="Krutkina M.S."/>
        </authorList>
    </citation>
    <scope>NUCLEOTIDE SEQUENCE [LARGE SCALE GENOMIC DNA]</scope>
    <source>
        <strain evidence="6 7">RmlP026</strain>
    </source>
</reference>
<dbReference type="PROSITE" id="PS50949">
    <property type="entry name" value="HTH_GNTR"/>
    <property type="match status" value="1"/>
</dbReference>
<evidence type="ECO:0000313" key="6">
    <source>
        <dbReference type="EMBL" id="RYC33587.1"/>
    </source>
</evidence>
<dbReference type="InterPro" id="IPR008920">
    <property type="entry name" value="TF_FadR/GntR_C"/>
</dbReference>
<dbReference type="InterPro" id="IPR011711">
    <property type="entry name" value="GntR_C"/>
</dbReference>
<feature type="region of interest" description="Disordered" evidence="4">
    <location>
        <begin position="54"/>
        <end position="98"/>
    </location>
</feature>
<dbReference type="SMART" id="SM00345">
    <property type="entry name" value="HTH_GNTR"/>
    <property type="match status" value="1"/>
</dbReference>
<feature type="region of interest" description="Disordered" evidence="4">
    <location>
        <begin position="1"/>
        <end position="35"/>
    </location>
</feature>
<dbReference type="SUPFAM" id="SSF48008">
    <property type="entry name" value="GntR ligand-binding domain-like"/>
    <property type="match status" value="1"/>
</dbReference>
<protein>
    <submittedName>
        <fullName evidence="6">FadR family transcriptional regulator</fullName>
    </submittedName>
</protein>
<proteinExistence type="predicted"/>
<comment type="caution">
    <text evidence="6">The sequence shown here is derived from an EMBL/GenBank/DDBJ whole genome shotgun (WGS) entry which is preliminary data.</text>
</comment>
<dbReference type="Gene3D" id="1.10.10.10">
    <property type="entry name" value="Winged helix-like DNA-binding domain superfamily/Winged helix DNA-binding domain"/>
    <property type="match status" value="1"/>
</dbReference>
<dbReference type="PANTHER" id="PTHR43537">
    <property type="entry name" value="TRANSCRIPTIONAL REGULATOR, GNTR FAMILY"/>
    <property type="match status" value="1"/>
</dbReference>
<evidence type="ECO:0000256" key="4">
    <source>
        <dbReference type="SAM" id="MobiDB-lite"/>
    </source>
</evidence>
<feature type="compositionally biased region" description="Low complexity" evidence="4">
    <location>
        <begin position="25"/>
        <end position="34"/>
    </location>
</feature>
<dbReference type="PRINTS" id="PR00035">
    <property type="entry name" value="HTHGNTR"/>
</dbReference>
<dbReference type="InterPro" id="IPR000524">
    <property type="entry name" value="Tscrpt_reg_HTH_GntR"/>
</dbReference>
<keyword evidence="7" id="KW-1185">Reference proteome</keyword>
<keyword evidence="2" id="KW-0238">DNA-binding</keyword>
<evidence type="ECO:0000259" key="5">
    <source>
        <dbReference type="PROSITE" id="PS50949"/>
    </source>
</evidence>
<keyword evidence="3" id="KW-0804">Transcription</keyword>
<evidence type="ECO:0000256" key="1">
    <source>
        <dbReference type="ARBA" id="ARBA00023015"/>
    </source>
</evidence>
<dbReference type="Proteomes" id="UP000290759">
    <property type="component" value="Unassembled WGS sequence"/>
</dbReference>
<dbReference type="SMART" id="SM00895">
    <property type="entry name" value="FCD"/>
    <property type="match status" value="1"/>
</dbReference>
<gene>
    <name evidence="6" type="ORF">D3273_03755</name>
</gene>
<dbReference type="InterPro" id="IPR036388">
    <property type="entry name" value="WH-like_DNA-bd_sf"/>
</dbReference>
<dbReference type="CDD" id="cd07377">
    <property type="entry name" value="WHTH_GntR"/>
    <property type="match status" value="1"/>
</dbReference>
<evidence type="ECO:0000256" key="2">
    <source>
        <dbReference type="ARBA" id="ARBA00023125"/>
    </source>
</evidence>
<dbReference type="SUPFAM" id="SSF46785">
    <property type="entry name" value="Winged helix' DNA-binding domain"/>
    <property type="match status" value="1"/>
</dbReference>